<evidence type="ECO:0000313" key="2">
    <source>
        <dbReference type="Proteomes" id="UP000006238"/>
    </source>
</evidence>
<evidence type="ECO:0000313" key="1">
    <source>
        <dbReference type="EMBL" id="EFF68010.1"/>
    </source>
</evidence>
<reference evidence="1 2" key="1">
    <citation type="submission" date="2010-02" db="EMBL/GenBank/DDBJ databases">
        <authorList>
            <person name="Weinstock G."/>
            <person name="Sodergren E."/>
            <person name="Clifton S."/>
            <person name="Fulton L."/>
            <person name="Fulton B."/>
            <person name="Courtney L."/>
            <person name="Fronick C."/>
            <person name="Harrison M."/>
            <person name="Strong C."/>
            <person name="Farmer C."/>
            <person name="Delahaunty K."/>
            <person name="Markovic C."/>
            <person name="Hall O."/>
            <person name="Minx P."/>
            <person name="Tomlinson C."/>
            <person name="Mitreva M."/>
            <person name="Nelson J."/>
            <person name="Hou S."/>
            <person name="Wollam A."/>
            <person name="Pepin K.H."/>
            <person name="Johnson M."/>
            <person name="Bhonagiri V."/>
            <person name="Zhang X."/>
            <person name="Suruliraj S."/>
            <person name="Warren W."/>
            <person name="Chinwalla A."/>
            <person name="Mardis E.R."/>
            <person name="Wilson R.K."/>
        </authorList>
    </citation>
    <scope>NUCLEOTIDE SEQUENCE [LARGE SCALE GENOMIC DNA]</scope>
    <source>
        <strain evidence="1 2">DSM 2876</strain>
    </source>
</reference>
<comment type="caution">
    <text evidence="1">The sequence shown here is derived from an EMBL/GenBank/DDBJ whole genome shotgun (WGS) entry which is preliminary data.</text>
</comment>
<dbReference type="STRING" id="45851.BHV86_08880"/>
<dbReference type="eggNOG" id="COG5492">
    <property type="taxonomic scope" value="Bacteria"/>
</dbReference>
<protein>
    <submittedName>
        <fullName evidence="1">Uncharacterized protein</fullName>
    </submittedName>
</protein>
<accession>D4S1C0</accession>
<organism evidence="1 2">
    <name type="scientific">Eshraghiella crossota DSM 2876</name>
    <dbReference type="NCBI Taxonomy" id="511680"/>
    <lineage>
        <taxon>Bacteria</taxon>
        <taxon>Bacillati</taxon>
        <taxon>Bacillota</taxon>
        <taxon>Clostridia</taxon>
        <taxon>Lachnospirales</taxon>
        <taxon>Lachnospiraceae</taxon>
        <taxon>Eshraghiella</taxon>
    </lineage>
</organism>
<name>D4S1C0_9FIRM</name>
<sequence length="1458" mass="164065">MQMKTKKRTFGIVISVAVLVAAIITGVILKSNTNTNAAVINDNGETPISIDNKKPILDRLMAANEKLVILEIVPYKNASVFNMLTGSSKVRETLEKHKAEIYNQFLWNNKKENGNITTVTVQGTASFHHPYTISYNKMTKEYTVNYPNFFLEEFLDGYSNPSAFSYFSENMEVRTVVAGELKEEDLEGVSFIYISSFLEDKEVINFNNFYVNNSTSVKDLTDTGSTPTGAYDADGNEYKSENAGDIWYNCYYKNDAGEFEISDMKWDMVIKLMEFIYKGNSYTGDTPIPVVVNYGNPKSKDANIHKLVNLIMKTSNEEGAAYNGVSTYYEDVLAALTTKKSDTEEFTNSYGIVTGAYQYNGTDYTDWSDGNVPFFDMKCTESGEFTFNYVYKTSNNGNDSIFSIGKTNVGMLTDNGTAKDREIISGNNYYVTDILRYLLGVDENNDEVIKVLEIEPCQDFLYSDTNNQTTVDRIMELARALHIRSYTRTDGTVAAYNGIADKKIEFKCMTSLQFNGMNEDLISEYDIIYIGDRSGMMNSRIVNGDSENKLADLNGTIRYSSVYKDASLSNRFVTYNDRKLDGYAYLAFGDLIKTEQALLGYLPSDYEKVDATNKGYALYSEPKTTGLKENSRVLFDINVESLWTPLIYNTYKTSGNKAVYTVKKLRNDIGGPVTNPTRYDIELGNARYSCNDFTEKKMKEIREFIDYGNPVIMADDVYNCIKDEYYNKKGGFVYPTSNLYKFVNSYQSSDETMSVLTIFSDLMKAMKSEKLEIKSCTSEYLKGITWTKCPVIEYDSESLVKESSVVDKPEKLRFNATFRATPGNTYRVTLIYDKNTDGKFNDQSTTDDNNEVLYSTTIKAESKNQSVQFATPIAANFNGMFSWRVQVNEISGNNVINRAVYDDYTIIRGESKTARVLQILPSGGSITMDLSNNSSFLSHLDKAAKIINYEIVVETIYSDEFEQLYTGSNKYTAVEDYDTDKNFLKKGGTVNGKNYGGNYSMVVIGFADTYGKQDISDDNGALSNIIDFAAKGGSVLFTHDTIAFSNNVNYGIYKDNGGNLQTGSSQDIERYGDKMSLDFTRLFRDLAGMDKYSVTTIPNLNSDTLANAHVPTVMDNNGNETYVREIQGLNNWVLYLRSMGRRDNAYYSLDNGAYHRMNNGGRDKNKEVLTTTKNAYSYGLNSILTTNRADQINKGQISLYPYNTTSSDGTIKLATTHGQYYELNMEEDDLVVWYTLSSDRSNYYGDNKGDAATNYYIYSKGNITYSGAGHSTMGESNEHKLFVNTVIKAIAAGNYKPEVEVLNGSRVRGSNSYVIYTSSLDSEIKVEFKATDADLATRETVQTMYSNEADILSHIGRFDKGDVYWIDGNGDERLLIHYQYGTDNILLNGERNTFYICDPYNNDKNTNVKYADKAVMKQCYDTYVKAGTVKLKFVAIDSKGEFGSADATILNHDLFDLD</sequence>
<dbReference type="EMBL" id="ABWN01000033">
    <property type="protein sequence ID" value="EFF68010.1"/>
    <property type="molecule type" value="Genomic_DNA"/>
</dbReference>
<dbReference type="HOGENOM" id="CLU_250889_0_0_9"/>
<dbReference type="Proteomes" id="UP000006238">
    <property type="component" value="Unassembled WGS sequence"/>
</dbReference>
<proteinExistence type="predicted"/>
<keyword evidence="2" id="KW-1185">Reference proteome</keyword>
<gene>
    <name evidence="1" type="ORF">BUTYVIB_01890</name>
</gene>